<evidence type="ECO:0000256" key="2">
    <source>
        <dbReference type="ARBA" id="ARBA00009765"/>
    </source>
</evidence>
<evidence type="ECO:0000256" key="5">
    <source>
        <dbReference type="ARBA" id="ARBA00023136"/>
    </source>
</evidence>
<keyword evidence="4 6" id="KW-1133">Transmembrane helix</keyword>
<evidence type="ECO:0000313" key="8">
    <source>
        <dbReference type="Proteomes" id="UP000028401"/>
    </source>
</evidence>
<feature type="transmembrane region" description="Helical" evidence="6">
    <location>
        <begin position="290"/>
        <end position="310"/>
    </location>
</feature>
<keyword evidence="5 6" id="KW-0472">Membrane</keyword>
<gene>
    <name evidence="7" type="ORF">U725_02483</name>
</gene>
<dbReference type="Gene3D" id="1.20.58.340">
    <property type="entry name" value="Magnesium transport protein CorA, transmembrane region"/>
    <property type="match status" value="2"/>
</dbReference>
<dbReference type="SUPFAM" id="SSF144083">
    <property type="entry name" value="Magnesium transport protein CorA, transmembrane region"/>
    <property type="match status" value="1"/>
</dbReference>
<dbReference type="PANTHER" id="PTHR47891:SF1">
    <property type="entry name" value="CORA-MAGNESIUM AND COBALT TRANSPORTER"/>
    <property type="match status" value="1"/>
</dbReference>
<comment type="caution">
    <text evidence="7">The sequence shown here is derived from an EMBL/GenBank/DDBJ whole genome shotgun (WGS) entry which is preliminary data.</text>
</comment>
<evidence type="ECO:0000313" key="7">
    <source>
        <dbReference type="EMBL" id="KEY61384.1"/>
    </source>
</evidence>
<evidence type="ECO:0000256" key="3">
    <source>
        <dbReference type="ARBA" id="ARBA00022692"/>
    </source>
</evidence>
<dbReference type="InterPro" id="IPR002523">
    <property type="entry name" value="MgTranspt_CorA/ZnTranspt_ZntB"/>
</dbReference>
<dbReference type="SUPFAM" id="SSF143865">
    <property type="entry name" value="CorA soluble domain-like"/>
    <property type="match status" value="1"/>
</dbReference>
<proteinExistence type="inferred from homology"/>
<dbReference type="AlphaFoldDB" id="A0A084A7V5"/>
<keyword evidence="3 6" id="KW-0812">Transmembrane</keyword>
<dbReference type="RefSeq" id="WP_003131454.1">
    <property type="nucleotide sequence ID" value="NZ_AZSI01000173.1"/>
</dbReference>
<sequence length="316" mass="36486">MLKTYSLTKNTLLVSSESNIKNSSVVYVYGDEREYIESFEHKSDFNIDNILTFDDRVAYDTMIDQNDEKSLLVSFLFPEIHEGGHLDNLTTSVVFLVFKNKLIIFTKQKLKFIPELLSNMVLHDVDNFMQEVLLKIMQKDFHVMLDDLRGVKEKIDDLDSEISTSGSLRPTFGDLLTLQKYMIALSTTYGANHKALDFIKKNFTTINDIDFTTQKIIDEIYNTSDTMDRIILGYSQYLDHLENMINNMISYQLNMIMKTLTEISIVLTIPAIIFGFWGVNVDGPFEKSSYGVFAVLIISVILSLICWFLLRRKTYL</sequence>
<dbReference type="Proteomes" id="UP000028401">
    <property type="component" value="Unassembled WGS sequence"/>
</dbReference>
<dbReference type="InterPro" id="IPR045863">
    <property type="entry name" value="CorA_TM1_TM2"/>
</dbReference>
<reference evidence="7 8" key="1">
    <citation type="submission" date="2014-06" db="EMBL/GenBank/DDBJ databases">
        <title>Draft genome sequence of the putrescine producing strain Lactococcus lactis subsp cremoris GE214.</title>
        <authorList>
            <person name="Ladero V."/>
            <person name="Linares D.M."/>
            <person name="del Rio B."/>
            <person name="Mayo B."/>
            <person name="Martin M.C."/>
            <person name="Fernandez M."/>
            <person name="Alvarez M.A."/>
        </authorList>
    </citation>
    <scope>NUCLEOTIDE SEQUENCE [LARGE SCALE GENOMIC DNA]</scope>
    <source>
        <strain evidence="7 8">GE214</strain>
    </source>
</reference>
<comment type="similarity">
    <text evidence="2">Belongs to the CorA metal ion transporter (MIT) (TC 1.A.35) family.</text>
</comment>
<dbReference type="PATRIC" id="fig|1415168.3.peg.2545"/>
<dbReference type="SMR" id="A0A084A7V5"/>
<evidence type="ECO:0000256" key="1">
    <source>
        <dbReference type="ARBA" id="ARBA00004141"/>
    </source>
</evidence>
<dbReference type="GO" id="GO:0046873">
    <property type="term" value="F:metal ion transmembrane transporter activity"/>
    <property type="evidence" value="ECO:0007669"/>
    <property type="project" value="InterPro"/>
</dbReference>
<accession>A0A084A7V5</accession>
<dbReference type="Pfam" id="PF01544">
    <property type="entry name" value="CorA"/>
    <property type="match status" value="1"/>
</dbReference>
<evidence type="ECO:0000256" key="6">
    <source>
        <dbReference type="SAM" id="Phobius"/>
    </source>
</evidence>
<dbReference type="CDD" id="cd12827">
    <property type="entry name" value="EcCorA_ZntB-like_u2"/>
    <property type="match status" value="1"/>
</dbReference>
<dbReference type="PANTHER" id="PTHR47891">
    <property type="entry name" value="TRANSPORTER-RELATED"/>
    <property type="match status" value="1"/>
</dbReference>
<dbReference type="GeneID" id="93296329"/>
<name>A0A084A7V5_LACLC</name>
<dbReference type="InterPro" id="IPR047199">
    <property type="entry name" value="CorA-like"/>
</dbReference>
<dbReference type="InterPro" id="IPR045861">
    <property type="entry name" value="CorA_cytoplasmic_dom"/>
</dbReference>
<organism evidence="7 8">
    <name type="scientific">Lactococcus cremoris subsp. cremoris GE214</name>
    <dbReference type="NCBI Taxonomy" id="1415168"/>
    <lineage>
        <taxon>Bacteria</taxon>
        <taxon>Bacillati</taxon>
        <taxon>Bacillota</taxon>
        <taxon>Bacilli</taxon>
        <taxon>Lactobacillales</taxon>
        <taxon>Streptococcaceae</taxon>
        <taxon>Lactococcus</taxon>
        <taxon>Lactococcus cremoris subsp. cremoris</taxon>
    </lineage>
</organism>
<evidence type="ECO:0000256" key="4">
    <source>
        <dbReference type="ARBA" id="ARBA00022989"/>
    </source>
</evidence>
<dbReference type="GO" id="GO:0016020">
    <property type="term" value="C:membrane"/>
    <property type="evidence" value="ECO:0007669"/>
    <property type="project" value="UniProtKB-SubCell"/>
</dbReference>
<feature type="transmembrane region" description="Helical" evidence="6">
    <location>
        <begin position="259"/>
        <end position="278"/>
    </location>
</feature>
<protein>
    <submittedName>
        <fullName evidence="7">Mg2+ and Co2+ transporter</fullName>
    </submittedName>
</protein>
<comment type="subcellular location">
    <subcellularLocation>
        <location evidence="1">Membrane</location>
        <topology evidence="1">Multi-pass membrane protein</topology>
    </subcellularLocation>
</comment>
<dbReference type="EMBL" id="AZSI01000173">
    <property type="protein sequence ID" value="KEY61384.1"/>
    <property type="molecule type" value="Genomic_DNA"/>
</dbReference>